<dbReference type="Proteomes" id="UP001054889">
    <property type="component" value="Unassembled WGS sequence"/>
</dbReference>
<dbReference type="AlphaFoldDB" id="A0AAV5DP92"/>
<dbReference type="EMBL" id="BQKI01000023">
    <property type="protein sequence ID" value="GJN12290.1"/>
    <property type="molecule type" value="Genomic_DNA"/>
</dbReference>
<feature type="compositionally biased region" description="Basic and acidic residues" evidence="1">
    <location>
        <begin position="23"/>
        <end position="38"/>
    </location>
</feature>
<reference evidence="2" key="2">
    <citation type="submission" date="2021-12" db="EMBL/GenBank/DDBJ databases">
        <title>Resequencing data analysis of finger millet.</title>
        <authorList>
            <person name="Hatakeyama M."/>
            <person name="Aluri S."/>
            <person name="Balachadran M.T."/>
            <person name="Sivarajan S.R."/>
            <person name="Poveda L."/>
            <person name="Shimizu-Inatsugi R."/>
            <person name="Schlapbach R."/>
            <person name="Sreeman S.M."/>
            <person name="Shimizu K.K."/>
        </authorList>
    </citation>
    <scope>NUCLEOTIDE SEQUENCE</scope>
</reference>
<feature type="region of interest" description="Disordered" evidence="1">
    <location>
        <begin position="1"/>
        <end position="41"/>
    </location>
</feature>
<keyword evidence="3" id="KW-1185">Reference proteome</keyword>
<organism evidence="2 3">
    <name type="scientific">Eleusine coracana subsp. coracana</name>
    <dbReference type="NCBI Taxonomy" id="191504"/>
    <lineage>
        <taxon>Eukaryota</taxon>
        <taxon>Viridiplantae</taxon>
        <taxon>Streptophyta</taxon>
        <taxon>Embryophyta</taxon>
        <taxon>Tracheophyta</taxon>
        <taxon>Spermatophyta</taxon>
        <taxon>Magnoliopsida</taxon>
        <taxon>Liliopsida</taxon>
        <taxon>Poales</taxon>
        <taxon>Poaceae</taxon>
        <taxon>PACMAD clade</taxon>
        <taxon>Chloridoideae</taxon>
        <taxon>Cynodonteae</taxon>
        <taxon>Eleusininae</taxon>
        <taxon>Eleusine</taxon>
    </lineage>
</organism>
<protein>
    <submittedName>
        <fullName evidence="2">Uncharacterized protein</fullName>
    </submittedName>
</protein>
<proteinExistence type="predicted"/>
<sequence length="87" mass="9199">MPEAQQLRLLELESDGGPARSMLQEKENGSDGGGREMSGKGWETLAVAAVPSSQKVGRGEGDNPWEKGGLVVVGLRSSTRARGHEPK</sequence>
<evidence type="ECO:0000256" key="1">
    <source>
        <dbReference type="SAM" id="MobiDB-lite"/>
    </source>
</evidence>
<evidence type="ECO:0000313" key="3">
    <source>
        <dbReference type="Proteomes" id="UP001054889"/>
    </source>
</evidence>
<comment type="caution">
    <text evidence="2">The sequence shown here is derived from an EMBL/GenBank/DDBJ whole genome shotgun (WGS) entry which is preliminary data.</text>
</comment>
<reference evidence="2" key="1">
    <citation type="journal article" date="2018" name="DNA Res.">
        <title>Multiple hybrid de novo genome assembly of finger millet, an orphan allotetraploid crop.</title>
        <authorList>
            <person name="Hatakeyama M."/>
            <person name="Aluri S."/>
            <person name="Balachadran M.T."/>
            <person name="Sivarajan S.R."/>
            <person name="Patrignani A."/>
            <person name="Gruter S."/>
            <person name="Poveda L."/>
            <person name="Shimizu-Inatsugi R."/>
            <person name="Baeten J."/>
            <person name="Francoijs K.J."/>
            <person name="Nataraja K.N."/>
            <person name="Reddy Y.A.N."/>
            <person name="Phadnis S."/>
            <person name="Ravikumar R.L."/>
            <person name="Schlapbach R."/>
            <person name="Sreeman S.M."/>
            <person name="Shimizu K.K."/>
        </authorList>
    </citation>
    <scope>NUCLEOTIDE SEQUENCE</scope>
</reference>
<name>A0AAV5DP92_ELECO</name>
<evidence type="ECO:0000313" key="2">
    <source>
        <dbReference type="EMBL" id="GJN12290.1"/>
    </source>
</evidence>
<accession>A0AAV5DP92</accession>
<gene>
    <name evidence="2" type="primary">ga30557</name>
    <name evidence="2" type="ORF">PR202_ga30557</name>
</gene>